<dbReference type="AlphaFoldDB" id="A0A5K1V3U8"/>
<comment type="caution">
    <text evidence="1">The sequence shown here is derived from an EMBL/GenBank/DDBJ whole genome shotgun (WGS) entry which is preliminary data.</text>
</comment>
<dbReference type="VEuPathDB" id="AmoebaDB:EHI7A_091510"/>
<dbReference type="VEuPathDB" id="AmoebaDB:KM1_161860"/>
<reference evidence="1 2" key="1">
    <citation type="submission" date="2016-05" db="EMBL/GenBank/DDBJ databases">
        <title>First whole genome sequencing of Entamoeba histolytica HM1:IMSS-clone-6.</title>
        <authorList>
            <person name="Mukherjee Avik.K."/>
            <person name="Izumyama S."/>
            <person name="Nakada-Tsukui K."/>
            <person name="Nozaki T."/>
        </authorList>
    </citation>
    <scope>NUCLEOTIDE SEQUENCE [LARGE SCALE GENOMIC DNA]</scope>
    <source>
        <strain evidence="1 2">HM1:IMSS clone 6</strain>
    </source>
</reference>
<dbReference type="Proteomes" id="UP000078387">
    <property type="component" value="Unassembled WGS sequence"/>
</dbReference>
<dbReference type="VEuPathDB" id="AmoebaDB:EHI5A_131000"/>
<dbReference type="VEuPathDB" id="AmoebaDB:EHI8A_107310"/>
<name>A0A5K1V3U8_ENTHI</name>
<evidence type="ECO:0000313" key="1">
    <source>
        <dbReference type="EMBL" id="GAT94403.1"/>
    </source>
</evidence>
<protein>
    <submittedName>
        <fullName evidence="1">Uncharacterized protein</fullName>
    </submittedName>
</protein>
<dbReference type="VEuPathDB" id="AmoebaDB:EHI_194300"/>
<sequence>MHRTTREHHLIDRYQNDIPQKSKTLRLDGEGIILGTSKKISTNINELSTDKLVQIHRLFYGTMGVATERLMNVLAFCGLEQTIKSEFNKNSKRVQSALEKKSDEVIDELIRIFCLHQSNKRIDKLEEIFNFIVCPSRPNCDEQIDFRDEALDEIVEEQDQSFLSSFGDLDASTDDGEIYIEDEDLDLKKPKTRNTRKSTKKTTKK</sequence>
<dbReference type="EMBL" id="BDEQ01000001">
    <property type="protein sequence ID" value="GAT94403.1"/>
    <property type="molecule type" value="Genomic_DNA"/>
</dbReference>
<gene>
    <name evidence="1" type="ORF">CL6EHI_194300</name>
</gene>
<evidence type="ECO:0000313" key="2">
    <source>
        <dbReference type="Proteomes" id="UP000078387"/>
    </source>
</evidence>
<proteinExistence type="predicted"/>
<dbReference type="OMA" id="RIFCLRQ"/>
<organism evidence="1 2">
    <name type="scientific">Entamoeba histolytica</name>
    <dbReference type="NCBI Taxonomy" id="5759"/>
    <lineage>
        <taxon>Eukaryota</taxon>
        <taxon>Amoebozoa</taxon>
        <taxon>Evosea</taxon>
        <taxon>Archamoebae</taxon>
        <taxon>Mastigamoebida</taxon>
        <taxon>Entamoebidae</taxon>
        <taxon>Entamoeba</taxon>
    </lineage>
</organism>
<accession>A0A5K1V3U8</accession>